<dbReference type="RefSeq" id="WP_072586887.1">
    <property type="nucleotide sequence ID" value="NZ_CP013243.1"/>
</dbReference>
<keyword evidence="5" id="KW-0560">Oxidoreductase</keyword>
<dbReference type="Gene3D" id="3.40.462.20">
    <property type="match status" value="1"/>
</dbReference>
<reference evidence="7 8" key="1">
    <citation type="submission" date="2015-11" db="EMBL/GenBank/DDBJ databases">
        <authorList>
            <person name="Hill K.K."/>
            <person name="Shirey T.B."/>
            <person name="Raphael B."/>
            <person name="Daligault H.E."/>
            <person name="Davenport K.W."/>
            <person name="Bruce D.C."/>
            <person name="Foley B.T."/>
            <person name="Johnson S.L."/>
        </authorList>
    </citation>
    <scope>NUCLEOTIDE SEQUENCE [LARGE SCALE GENOMIC DNA]</scope>
    <source>
        <strain evidence="7 8">CDC_1632</strain>
    </source>
</reference>
<sequence length="450" mass="50024">MYHCKEPKLTGRIITPKDPQYNSDRQDFNTFFNKFPLVIVYAQETQDVSNAVRWARYWNVPIRIRSGGHSYEAFSVLDAGIVIDVSEMTQTDIEYRCGTATVQTGIRNFALYQTLGSEGLVVPSGVCPTPGIGGVTLGGGHSILSRPWGLTLDHLLELEMVDANGNVLHASADHNADLFWASRGGGGGNFGICTSFRFRTHHIDTVGFAEISWDLKDLKPVLRTWQEYTTPDADERLTPTLFIASEEQTSLLMQGVFLGSAKELRQLLQPLLRAGSPQKVTIEDVPWLEAAELTAAPQPGTPLPFKSVGPYLYHLLPNQGIATTECFINEAPPNSTVSVFLHGLGGAVARVPSWATAYIYRRALSNMSLFATWSKPEGAAACIRWVEDFRQAMLPFTRGVYVNTPDLSIKDWPSAYYGSHFHRLTRVKDKYDPENVFTFPQSIPPAHHLY</sequence>
<comment type="cofactor">
    <cofactor evidence="1">
        <name>FAD</name>
        <dbReference type="ChEBI" id="CHEBI:57692"/>
    </cofactor>
</comment>
<evidence type="ECO:0000256" key="1">
    <source>
        <dbReference type="ARBA" id="ARBA00001974"/>
    </source>
</evidence>
<evidence type="ECO:0000256" key="5">
    <source>
        <dbReference type="ARBA" id="ARBA00023002"/>
    </source>
</evidence>
<dbReference type="Proteomes" id="UP000182204">
    <property type="component" value="Chromosome"/>
</dbReference>
<dbReference type="InterPro" id="IPR016166">
    <property type="entry name" value="FAD-bd_PCMH"/>
</dbReference>
<evidence type="ECO:0000256" key="3">
    <source>
        <dbReference type="ARBA" id="ARBA00022630"/>
    </source>
</evidence>
<dbReference type="InterPro" id="IPR050416">
    <property type="entry name" value="FAD-linked_Oxidoreductase"/>
</dbReference>
<organism evidence="7 8">
    <name type="scientific">Clostridium sporogenes</name>
    <dbReference type="NCBI Taxonomy" id="1509"/>
    <lineage>
        <taxon>Bacteria</taxon>
        <taxon>Bacillati</taxon>
        <taxon>Bacillota</taxon>
        <taxon>Clostridia</taxon>
        <taxon>Eubacteriales</taxon>
        <taxon>Clostridiaceae</taxon>
        <taxon>Clostridium</taxon>
    </lineage>
</organism>
<evidence type="ECO:0000256" key="4">
    <source>
        <dbReference type="ARBA" id="ARBA00022827"/>
    </source>
</evidence>
<dbReference type="AlphaFoldDB" id="A0A1L3NHV6"/>
<dbReference type="SUPFAM" id="SSF56176">
    <property type="entry name" value="FAD-binding/transporter-associated domain-like"/>
    <property type="match status" value="1"/>
</dbReference>
<name>A0A1L3NHV6_CLOSG</name>
<evidence type="ECO:0000313" key="8">
    <source>
        <dbReference type="Proteomes" id="UP000182204"/>
    </source>
</evidence>
<dbReference type="InterPro" id="IPR016167">
    <property type="entry name" value="FAD-bd_PCMH_sub1"/>
</dbReference>
<dbReference type="PANTHER" id="PTHR42973:SF39">
    <property type="entry name" value="FAD-BINDING PCMH-TYPE DOMAIN-CONTAINING PROTEIN"/>
    <property type="match status" value="1"/>
</dbReference>
<dbReference type="EMBL" id="CP013243">
    <property type="protein sequence ID" value="APH15694.1"/>
    <property type="molecule type" value="Genomic_DNA"/>
</dbReference>
<dbReference type="Gene3D" id="3.30.465.10">
    <property type="match status" value="1"/>
</dbReference>
<feature type="domain" description="FAD-binding PCMH-type" evidence="6">
    <location>
        <begin position="32"/>
        <end position="203"/>
    </location>
</feature>
<comment type="similarity">
    <text evidence="2">Belongs to the oxygen-dependent FAD-linked oxidoreductase family.</text>
</comment>
<keyword evidence="3" id="KW-0285">Flavoprotein</keyword>
<dbReference type="PROSITE" id="PS00862">
    <property type="entry name" value="OX2_COVAL_FAD"/>
    <property type="match status" value="1"/>
</dbReference>
<accession>A0A1L3NHV6</accession>
<dbReference type="Pfam" id="PF01565">
    <property type="entry name" value="FAD_binding_4"/>
    <property type="match status" value="1"/>
</dbReference>
<evidence type="ECO:0000256" key="2">
    <source>
        <dbReference type="ARBA" id="ARBA00005466"/>
    </source>
</evidence>
<dbReference type="PANTHER" id="PTHR42973">
    <property type="entry name" value="BINDING OXIDOREDUCTASE, PUTATIVE (AFU_ORTHOLOGUE AFUA_1G17690)-RELATED"/>
    <property type="match status" value="1"/>
</dbReference>
<evidence type="ECO:0000259" key="6">
    <source>
        <dbReference type="PROSITE" id="PS51387"/>
    </source>
</evidence>
<dbReference type="InterPro" id="IPR036318">
    <property type="entry name" value="FAD-bd_PCMH-like_sf"/>
</dbReference>
<protein>
    <submittedName>
        <fullName evidence="7">Berberine and berberine like family protein</fullName>
    </submittedName>
</protein>
<dbReference type="GO" id="GO:0071949">
    <property type="term" value="F:FAD binding"/>
    <property type="evidence" value="ECO:0007669"/>
    <property type="project" value="InterPro"/>
</dbReference>
<dbReference type="InterPro" id="IPR006094">
    <property type="entry name" value="Oxid_FAD_bind_N"/>
</dbReference>
<gene>
    <name evidence="7" type="ORF">NPD5_3655</name>
</gene>
<dbReference type="InterPro" id="IPR006093">
    <property type="entry name" value="Oxy_OxRdtase_FAD_BS"/>
</dbReference>
<evidence type="ECO:0000313" key="7">
    <source>
        <dbReference type="EMBL" id="APH15694.1"/>
    </source>
</evidence>
<dbReference type="InterPro" id="IPR012951">
    <property type="entry name" value="BBE"/>
</dbReference>
<dbReference type="Pfam" id="PF08031">
    <property type="entry name" value="BBE"/>
    <property type="match status" value="1"/>
</dbReference>
<dbReference type="GO" id="GO:0016491">
    <property type="term" value="F:oxidoreductase activity"/>
    <property type="evidence" value="ECO:0007669"/>
    <property type="project" value="UniProtKB-KW"/>
</dbReference>
<dbReference type="PROSITE" id="PS51387">
    <property type="entry name" value="FAD_PCMH"/>
    <property type="match status" value="1"/>
</dbReference>
<dbReference type="Gene3D" id="3.30.43.10">
    <property type="entry name" value="Uridine Diphospho-n-acetylenolpyruvylglucosamine Reductase, domain 2"/>
    <property type="match status" value="1"/>
</dbReference>
<keyword evidence="4" id="KW-0274">FAD</keyword>
<proteinExistence type="inferred from homology"/>
<dbReference type="InterPro" id="IPR016169">
    <property type="entry name" value="FAD-bd_PCMH_sub2"/>
</dbReference>